<evidence type="ECO:0000313" key="1">
    <source>
        <dbReference type="EnsemblPlants" id="Solyc01g102650.2.1"/>
    </source>
</evidence>
<reference evidence="1" key="2">
    <citation type="submission" date="2015-06" db="UniProtKB">
        <authorList>
            <consortium name="EnsemblPlants"/>
        </authorList>
    </citation>
    <scope>IDENTIFICATION</scope>
    <source>
        <strain evidence="1">cv. Heinz 1706</strain>
    </source>
</reference>
<protein>
    <submittedName>
        <fullName evidence="1">Uncharacterized protein</fullName>
    </submittedName>
</protein>
<sequence>MVYKIGVALLLRYATLAAFVLWSSAARNDFQQPMLLTHQQHLFFKKKLVAQKSDNEVSQVSVTNSLTFR</sequence>
<accession>K4B1J3</accession>
<keyword evidence="2" id="KW-1185">Reference proteome</keyword>
<dbReference type="AlphaFoldDB" id="K4B1J3"/>
<dbReference type="PaxDb" id="4081-Solyc01g102650.2.1"/>
<proteinExistence type="predicted"/>
<dbReference type="Gramene" id="Solyc01g102650.2.1">
    <property type="protein sequence ID" value="Solyc01g102650.2.1"/>
    <property type="gene ID" value="Solyc01g102650.2"/>
</dbReference>
<dbReference type="HOGENOM" id="CLU_2780705_0_0_1"/>
<dbReference type="EnsemblPlants" id="Solyc01g102650.2.1">
    <property type="protein sequence ID" value="Solyc01g102650.2.1"/>
    <property type="gene ID" value="Solyc01g102650.2"/>
</dbReference>
<dbReference type="InParanoid" id="K4B1J3"/>
<reference evidence="1" key="1">
    <citation type="journal article" date="2012" name="Nature">
        <title>The tomato genome sequence provides insights into fleshy fruit evolution.</title>
        <authorList>
            <consortium name="Tomato Genome Consortium"/>
        </authorList>
    </citation>
    <scope>NUCLEOTIDE SEQUENCE [LARGE SCALE GENOMIC DNA]</scope>
    <source>
        <strain evidence="1">cv. Heinz 1706</strain>
    </source>
</reference>
<evidence type="ECO:0000313" key="2">
    <source>
        <dbReference type="Proteomes" id="UP000004994"/>
    </source>
</evidence>
<dbReference type="Proteomes" id="UP000004994">
    <property type="component" value="Chromosome 1"/>
</dbReference>
<name>K4B1J3_SOLLC</name>
<organism evidence="1">
    <name type="scientific">Solanum lycopersicum</name>
    <name type="common">Tomato</name>
    <name type="synonym">Lycopersicon esculentum</name>
    <dbReference type="NCBI Taxonomy" id="4081"/>
    <lineage>
        <taxon>Eukaryota</taxon>
        <taxon>Viridiplantae</taxon>
        <taxon>Streptophyta</taxon>
        <taxon>Embryophyta</taxon>
        <taxon>Tracheophyta</taxon>
        <taxon>Spermatophyta</taxon>
        <taxon>Magnoliopsida</taxon>
        <taxon>eudicotyledons</taxon>
        <taxon>Gunneridae</taxon>
        <taxon>Pentapetalae</taxon>
        <taxon>asterids</taxon>
        <taxon>lamiids</taxon>
        <taxon>Solanales</taxon>
        <taxon>Solanaceae</taxon>
        <taxon>Solanoideae</taxon>
        <taxon>Solaneae</taxon>
        <taxon>Solanum</taxon>
        <taxon>Solanum subgen. Lycopersicon</taxon>
    </lineage>
</organism>